<keyword evidence="6" id="KW-1185">Reference proteome</keyword>
<organism evidence="5 6">
    <name type="scientific">Trametes pubescens</name>
    <name type="common">White-rot fungus</name>
    <dbReference type="NCBI Taxonomy" id="154538"/>
    <lineage>
        <taxon>Eukaryota</taxon>
        <taxon>Fungi</taxon>
        <taxon>Dikarya</taxon>
        <taxon>Basidiomycota</taxon>
        <taxon>Agaricomycotina</taxon>
        <taxon>Agaricomycetes</taxon>
        <taxon>Polyporales</taxon>
        <taxon>Polyporaceae</taxon>
        <taxon>Trametes</taxon>
    </lineage>
</organism>
<evidence type="ECO:0000313" key="2">
    <source>
        <dbReference type="EMBL" id="OJT06946.1"/>
    </source>
</evidence>
<dbReference type="Pfam" id="PF02992">
    <property type="entry name" value="Transposase_21"/>
    <property type="match status" value="1"/>
</dbReference>
<evidence type="ECO:0000313" key="4">
    <source>
        <dbReference type="EMBL" id="OJT10778.1"/>
    </source>
</evidence>
<dbReference type="AlphaFoldDB" id="A0A1M2W0M8"/>
<dbReference type="PANTHER" id="PTHR46579">
    <property type="entry name" value="F5/8 TYPE C DOMAIN-CONTAINING PROTEIN-RELATED"/>
    <property type="match status" value="1"/>
</dbReference>
<dbReference type="OrthoDB" id="2749821at2759"/>
<evidence type="ECO:0000256" key="1">
    <source>
        <dbReference type="SAM" id="MobiDB-lite"/>
    </source>
</evidence>
<evidence type="ECO:0000313" key="5">
    <source>
        <dbReference type="EMBL" id="OJT13417.1"/>
    </source>
</evidence>
<evidence type="ECO:0000313" key="3">
    <source>
        <dbReference type="EMBL" id="OJT07126.1"/>
    </source>
</evidence>
<name>A0A1M2W0M8_TRAPU</name>
<proteinExistence type="predicted"/>
<reference evidence="5 6" key="1">
    <citation type="submission" date="2016-10" db="EMBL/GenBank/DDBJ databases">
        <title>Genome sequence of the basidiomycete white-rot fungus Trametes pubescens.</title>
        <authorList>
            <person name="Makela M.R."/>
            <person name="Granchi Z."/>
            <person name="Peng M."/>
            <person name="De Vries R.P."/>
            <person name="Grigoriev I."/>
            <person name="Riley R."/>
            <person name="Hilden K."/>
        </authorList>
    </citation>
    <scope>NUCLEOTIDE SEQUENCE [LARGE SCALE GENOMIC DNA]</scope>
    <source>
        <strain evidence="5 6">FBCC735</strain>
    </source>
</reference>
<gene>
    <name evidence="5" type="ORF">TRAPUB_10052</name>
    <name evidence="4" type="ORF">TRAPUB_12720</name>
    <name evidence="3" type="ORF">TRAPUB_2017</name>
    <name evidence="2" type="ORF">TRAPUB_2201</name>
</gene>
<evidence type="ECO:0000313" key="6">
    <source>
        <dbReference type="Proteomes" id="UP000184267"/>
    </source>
</evidence>
<sequence>MPRKKKPSNGEEDGADDAQKLYMCKCIKYCDGDPTPLSKSSYYRHRLVEKLRRAGKHVADKVRRKRKKDSVGRGARRRGGTQDPAERALGDVYDPQEPQRFPSPEPMMVDIDPFADPPRSPSPNPPLRPRATVEDAVDEDDEDDDPAAAGAIEEEVEVMMEDIKNALTFINLLKGATLDDPKYSGLGEETITRLQNPPQELLEINKPDELLSIKIFLALHNTADECYEKVRLAIMQDNDKKKLLSLYQVKRLVEILSGVIPIVNDMCIQSCVGYTGAYADLIKCPKCDEPRYDELHARKKNGSKKVARQQFYTMPLGPQLQPLYRTPEGAQSMDYLSAAVDEVLQELEETDALKDFKDVSHGSQFWGAYSAGKISKDDIVVMLSIDGAQLYRNKKSDCWIYIWVVLNLSPDKRYRRKYVLPGAVIPGPNHPKDLDSFLFPGLYHVSALMNEGLSIWHAQRNTVMLVYIFLALVLGDSPAMALLSGMVGLTGRRGCRLYCPLLGRRKDRAGTYYPMLLKPALPYAVPACSHDDVDPSTLSLDPVQRAVEYRTNRNVLMASRTKAEYERNRKETGLTKPSIFSGLSRMFELPACFPLDYMHLVALNITDCFLSMWRGTITGEKGDAAAHPWAVFDDDVSWKAHGREVARAAPFLPGSFDRPPRNIAERISSGYKAKEWMTYFYGYGPEMLRQRIPDAYYRNYCKFVWCGRVMGGHSIEAAELARTDALAHEAQIEFEVLYVNRNPDLLHHIRPCIHAFGHAARHVRLSGPLLGHTQYTMERHIGDIGGQVRLPSNPYANLSRRAMLRSQLNALKAMYPALEDNDPNRLPRGALDVGNGFVLLRARDGCARWLPALEADAFGRYLANLAPNAQGPVNPPIRVMKWARARLPNRQVTRSAWKEILKPLAEIRIARIVKILHHGQLKIAEVRYYCRLPAHGPRGTPRTVALVSLFGARNEARYTASYQTNWVAPYRGDDDLHVIDITCIQSVVGMVPTADVHVNIDSIAEPHFKKGGTYFLVEKLGLEGSYRSGALDAIVEEEE</sequence>
<protein>
    <submittedName>
        <fullName evidence="5">Uncharacterized protein</fullName>
    </submittedName>
</protein>
<dbReference type="EMBL" id="MNAD01000735">
    <property type="protein sequence ID" value="OJT10778.1"/>
    <property type="molecule type" value="Genomic_DNA"/>
</dbReference>
<dbReference type="InterPro" id="IPR004242">
    <property type="entry name" value="Transposase_21"/>
</dbReference>
<feature type="compositionally biased region" description="Pro residues" evidence="1">
    <location>
        <begin position="115"/>
        <end position="128"/>
    </location>
</feature>
<feature type="region of interest" description="Disordered" evidence="1">
    <location>
        <begin position="54"/>
        <end position="145"/>
    </location>
</feature>
<feature type="compositionally biased region" description="Basic residues" evidence="1">
    <location>
        <begin position="62"/>
        <end position="79"/>
    </location>
</feature>
<feature type="compositionally biased region" description="Acidic residues" evidence="1">
    <location>
        <begin position="135"/>
        <end position="145"/>
    </location>
</feature>
<dbReference type="STRING" id="154538.A0A1M2W0M8"/>
<dbReference type="EMBL" id="MNAD01001236">
    <property type="protein sequence ID" value="OJT06946.1"/>
    <property type="molecule type" value="Genomic_DNA"/>
</dbReference>
<dbReference type="EMBL" id="MNAD01001221">
    <property type="protein sequence ID" value="OJT07126.1"/>
    <property type="molecule type" value="Genomic_DNA"/>
</dbReference>
<dbReference type="Proteomes" id="UP000184267">
    <property type="component" value="Unassembled WGS sequence"/>
</dbReference>
<accession>A0A1M2W0M8</accession>
<comment type="caution">
    <text evidence="5">The sequence shown here is derived from an EMBL/GenBank/DDBJ whole genome shotgun (WGS) entry which is preliminary data.</text>
</comment>
<dbReference type="EMBL" id="MNAD01000410">
    <property type="protein sequence ID" value="OJT13417.1"/>
    <property type="molecule type" value="Genomic_DNA"/>
</dbReference>
<dbReference type="PANTHER" id="PTHR46579:SF1">
    <property type="entry name" value="F5_8 TYPE C DOMAIN-CONTAINING PROTEIN"/>
    <property type="match status" value="1"/>
</dbReference>